<reference evidence="2" key="1">
    <citation type="journal article" date="2021" name="Genome Biol. Evol.">
        <title>A High-Quality Reference Genome for a Parasitic Bivalve with Doubly Uniparental Inheritance (Bivalvia: Unionida).</title>
        <authorList>
            <person name="Smith C.H."/>
        </authorList>
    </citation>
    <scope>NUCLEOTIDE SEQUENCE</scope>
    <source>
        <strain evidence="2">CHS0354</strain>
    </source>
</reference>
<sequence>MGMYQREISSRSCVCTVYTILIYALTTNVYCMLAEGVKIHYSKYFDGEELVTIYKISLQRCVCECNAKNNRCLSLNYKTSFTSCRLYINKPNTPEELLDKPGSLFIEMDGDISGCDNYKIASNTDNFVVPFNQP</sequence>
<feature type="domain" description="Apple" evidence="1">
    <location>
        <begin position="42"/>
        <end position="99"/>
    </location>
</feature>
<protein>
    <recommendedName>
        <fullName evidence="1">Apple domain-containing protein</fullName>
    </recommendedName>
</protein>
<keyword evidence="3" id="KW-1185">Reference proteome</keyword>
<evidence type="ECO:0000313" key="2">
    <source>
        <dbReference type="EMBL" id="KAK3586239.1"/>
    </source>
</evidence>
<accession>A0AAE0S6S7</accession>
<name>A0AAE0S6S7_9BIVA</name>
<reference evidence="2" key="3">
    <citation type="submission" date="2023-05" db="EMBL/GenBank/DDBJ databases">
        <authorList>
            <person name="Smith C.H."/>
        </authorList>
    </citation>
    <scope>NUCLEOTIDE SEQUENCE</scope>
    <source>
        <strain evidence="2">CHS0354</strain>
        <tissue evidence="2">Mantle</tissue>
    </source>
</reference>
<dbReference type="InterPro" id="IPR003609">
    <property type="entry name" value="Pan_app"/>
</dbReference>
<evidence type="ECO:0000313" key="3">
    <source>
        <dbReference type="Proteomes" id="UP001195483"/>
    </source>
</evidence>
<evidence type="ECO:0000259" key="1">
    <source>
        <dbReference type="Pfam" id="PF00024"/>
    </source>
</evidence>
<dbReference type="EMBL" id="JAEAOA010001713">
    <property type="protein sequence ID" value="KAK3586239.1"/>
    <property type="molecule type" value="Genomic_DNA"/>
</dbReference>
<dbReference type="AlphaFoldDB" id="A0AAE0S6S7"/>
<gene>
    <name evidence="2" type="ORF">CHS0354_028601</name>
</gene>
<dbReference type="Proteomes" id="UP001195483">
    <property type="component" value="Unassembled WGS sequence"/>
</dbReference>
<feature type="non-terminal residue" evidence="2">
    <location>
        <position position="1"/>
    </location>
</feature>
<dbReference type="Pfam" id="PF00024">
    <property type="entry name" value="PAN_1"/>
    <property type="match status" value="1"/>
</dbReference>
<comment type="caution">
    <text evidence="2">The sequence shown here is derived from an EMBL/GenBank/DDBJ whole genome shotgun (WGS) entry which is preliminary data.</text>
</comment>
<proteinExistence type="predicted"/>
<organism evidence="2 3">
    <name type="scientific">Potamilus streckersoni</name>
    <dbReference type="NCBI Taxonomy" id="2493646"/>
    <lineage>
        <taxon>Eukaryota</taxon>
        <taxon>Metazoa</taxon>
        <taxon>Spiralia</taxon>
        <taxon>Lophotrochozoa</taxon>
        <taxon>Mollusca</taxon>
        <taxon>Bivalvia</taxon>
        <taxon>Autobranchia</taxon>
        <taxon>Heteroconchia</taxon>
        <taxon>Palaeoheterodonta</taxon>
        <taxon>Unionida</taxon>
        <taxon>Unionoidea</taxon>
        <taxon>Unionidae</taxon>
        <taxon>Ambleminae</taxon>
        <taxon>Lampsilini</taxon>
        <taxon>Potamilus</taxon>
    </lineage>
</organism>
<reference evidence="2" key="2">
    <citation type="journal article" date="2021" name="Genome Biol. Evol.">
        <title>Developing a high-quality reference genome for a parasitic bivalve with doubly uniparental inheritance (Bivalvia: Unionida).</title>
        <authorList>
            <person name="Smith C.H."/>
        </authorList>
    </citation>
    <scope>NUCLEOTIDE SEQUENCE</scope>
    <source>
        <strain evidence="2">CHS0354</strain>
        <tissue evidence="2">Mantle</tissue>
    </source>
</reference>